<comment type="subcellular location">
    <subcellularLocation>
        <location evidence="8">Nucleus</location>
    </subcellularLocation>
</comment>
<evidence type="ECO:0000256" key="2">
    <source>
        <dbReference type="ARBA" id="ARBA00022771"/>
    </source>
</evidence>
<dbReference type="GeneID" id="107433046"/>
<keyword evidence="3" id="KW-0862">Zinc</keyword>
<evidence type="ECO:0000256" key="1">
    <source>
        <dbReference type="ARBA" id="ARBA00022723"/>
    </source>
</evidence>
<gene>
    <name evidence="12" type="primary">LOC107433046</name>
</gene>
<organism evidence="11 12">
    <name type="scientific">Ziziphus jujuba</name>
    <name type="common">Chinese jujube</name>
    <name type="synonym">Ziziphus sativa</name>
    <dbReference type="NCBI Taxonomy" id="326968"/>
    <lineage>
        <taxon>Eukaryota</taxon>
        <taxon>Viridiplantae</taxon>
        <taxon>Streptophyta</taxon>
        <taxon>Embryophyta</taxon>
        <taxon>Tracheophyta</taxon>
        <taxon>Spermatophyta</taxon>
        <taxon>Magnoliopsida</taxon>
        <taxon>eudicotyledons</taxon>
        <taxon>Gunneridae</taxon>
        <taxon>Pentapetalae</taxon>
        <taxon>rosids</taxon>
        <taxon>fabids</taxon>
        <taxon>Rosales</taxon>
        <taxon>Rhamnaceae</taxon>
        <taxon>Paliureae</taxon>
        <taxon>Ziziphus</taxon>
    </lineage>
</organism>
<evidence type="ECO:0000256" key="3">
    <source>
        <dbReference type="ARBA" id="ARBA00022833"/>
    </source>
</evidence>
<dbReference type="RefSeq" id="XP_015899771.3">
    <property type="nucleotide sequence ID" value="XM_016044285.4"/>
</dbReference>
<dbReference type="GO" id="GO:0003700">
    <property type="term" value="F:DNA-binding transcription factor activity"/>
    <property type="evidence" value="ECO:0007669"/>
    <property type="project" value="InterPro"/>
</dbReference>
<dbReference type="InterPro" id="IPR003851">
    <property type="entry name" value="Znf_Dof"/>
</dbReference>
<sequence>MSESNSNGDNIINCTTDQAIKLFGRTIPVPEIQISDNSDSASRIPPTTQLMESCGDISKTEVDSPCAESFREPRKLLGLSNCKEQKNSLQVNEAQENTKPVEEKVDGNCSEQEQILKKPDKILPCPRCNSSDTKFCYFNNYNVNQPRYFCKNCQRYWTAGGTMRNVPIGAGRRKNKHLAPQYHQIMVSTDGVPPAGLETSDASSPQVFSCSESKPSFNPSNGNGRVIKFGPEAPLCESMENVLNLQDYKRYVEMRFVNSGENGPERSCGSSMTLTSDRRSELPENVLPSEKVGLQEYSQEHNSMLHPMHYPVPPLVFSWNPASSSSQYSQGIFVPNGGPNQAQWNQPPMLTVPGHSSMPFPFLPASYWGCIPSWASGRGSVSLTESINCPSPSSSNSNGGCSGNGSPTLGKHSRDANLMDEDKLDKSILVPKTIRLDKPNEASKIPKWSTLEIKPDQNESVLKGNIFRTLEHKTEGKDHLYSSPIMEANNVALSCSHTFQQST</sequence>
<evidence type="ECO:0000259" key="10">
    <source>
        <dbReference type="PROSITE" id="PS50884"/>
    </source>
</evidence>
<dbReference type="GO" id="GO:0005634">
    <property type="term" value="C:nucleus"/>
    <property type="evidence" value="ECO:0007669"/>
    <property type="project" value="UniProtKB-SubCell"/>
</dbReference>
<evidence type="ECO:0000313" key="12">
    <source>
        <dbReference type="RefSeq" id="XP_015899771.3"/>
    </source>
</evidence>
<name>A0A6P4AVF6_ZIZJJ</name>
<evidence type="ECO:0000256" key="5">
    <source>
        <dbReference type="ARBA" id="ARBA00023125"/>
    </source>
</evidence>
<feature type="region of interest" description="Disordered" evidence="9">
    <location>
        <begin position="261"/>
        <end position="283"/>
    </location>
</feature>
<dbReference type="Proteomes" id="UP001652623">
    <property type="component" value="Chromosome 11"/>
</dbReference>
<protein>
    <submittedName>
        <fullName evidence="12">Cyclic dof factor 3</fullName>
    </submittedName>
</protein>
<dbReference type="KEGG" id="zju:107433046"/>
<feature type="domain" description="Dof-type" evidence="10">
    <location>
        <begin position="123"/>
        <end position="177"/>
    </location>
</feature>
<dbReference type="GO" id="GO:0003677">
    <property type="term" value="F:DNA binding"/>
    <property type="evidence" value="ECO:0007669"/>
    <property type="project" value="UniProtKB-UniRule"/>
</dbReference>
<evidence type="ECO:0000313" key="11">
    <source>
        <dbReference type="Proteomes" id="UP001652623"/>
    </source>
</evidence>
<dbReference type="AlphaFoldDB" id="A0A6P4AVF6"/>
<proteinExistence type="predicted"/>
<keyword evidence="11" id="KW-1185">Reference proteome</keyword>
<dbReference type="PROSITE" id="PS50884">
    <property type="entry name" value="ZF_DOF_2"/>
    <property type="match status" value="1"/>
</dbReference>
<evidence type="ECO:0000256" key="9">
    <source>
        <dbReference type="SAM" id="MobiDB-lite"/>
    </source>
</evidence>
<keyword evidence="4" id="KW-0805">Transcription regulation</keyword>
<evidence type="ECO:0000256" key="7">
    <source>
        <dbReference type="ARBA" id="ARBA00023242"/>
    </source>
</evidence>
<keyword evidence="5 8" id="KW-0238">DNA-binding</keyword>
<dbReference type="InterPro" id="IPR045174">
    <property type="entry name" value="Dof"/>
</dbReference>
<keyword evidence="1" id="KW-0479">Metal-binding</keyword>
<evidence type="ECO:0000256" key="8">
    <source>
        <dbReference type="PROSITE-ProRule" id="PRU00071"/>
    </source>
</evidence>
<dbReference type="PANTHER" id="PTHR31089">
    <property type="entry name" value="CYCLIC DOF FACTOR 2"/>
    <property type="match status" value="1"/>
</dbReference>
<feature type="compositionally biased region" description="Low complexity" evidence="9">
    <location>
        <begin position="388"/>
        <end position="407"/>
    </location>
</feature>
<dbReference type="GO" id="GO:0008270">
    <property type="term" value="F:zinc ion binding"/>
    <property type="evidence" value="ECO:0007669"/>
    <property type="project" value="UniProtKB-KW"/>
</dbReference>
<dbReference type="PROSITE" id="PS01361">
    <property type="entry name" value="ZF_DOF_1"/>
    <property type="match status" value="1"/>
</dbReference>
<dbReference type="Pfam" id="PF02701">
    <property type="entry name" value="Zn_ribbon_Dof"/>
    <property type="match status" value="1"/>
</dbReference>
<keyword evidence="7 8" id="KW-0539">Nucleus</keyword>
<reference evidence="12" key="1">
    <citation type="submission" date="2025-08" db="UniProtKB">
        <authorList>
            <consortium name="RefSeq"/>
        </authorList>
    </citation>
    <scope>IDENTIFICATION</scope>
    <source>
        <tissue evidence="12">Seedling</tissue>
    </source>
</reference>
<evidence type="ECO:0000256" key="4">
    <source>
        <dbReference type="ARBA" id="ARBA00023015"/>
    </source>
</evidence>
<evidence type="ECO:0000256" key="6">
    <source>
        <dbReference type="ARBA" id="ARBA00023163"/>
    </source>
</evidence>
<dbReference type="PANTHER" id="PTHR31089:SF47">
    <property type="entry name" value="DOF-TYPE DOMAIN-CONTAINING PROTEIN"/>
    <property type="match status" value="1"/>
</dbReference>
<keyword evidence="2 8" id="KW-0863">Zinc-finger</keyword>
<keyword evidence="6" id="KW-0804">Transcription</keyword>
<accession>A0A6P4AVF6</accession>
<dbReference type="InParanoid" id="A0A6P4AVF6"/>
<feature type="region of interest" description="Disordered" evidence="9">
    <location>
        <begin position="385"/>
        <end position="415"/>
    </location>
</feature>